<feature type="signal peptide" evidence="1">
    <location>
        <begin position="1"/>
        <end position="25"/>
    </location>
</feature>
<accession>A0A128F864</accession>
<dbReference type="Proteomes" id="UP000071641">
    <property type="component" value="Unassembled WGS sequence"/>
</dbReference>
<reference evidence="3" key="1">
    <citation type="submission" date="2016-02" db="EMBL/GenBank/DDBJ databases">
        <authorList>
            <person name="Rodrigo-Torres Lidia"/>
            <person name="Arahal R.David."/>
        </authorList>
    </citation>
    <scope>NUCLEOTIDE SEQUENCE [LARGE SCALE GENOMIC DNA]</scope>
    <source>
        <strain evidence="3">CECT 9029</strain>
    </source>
</reference>
<proteinExistence type="predicted"/>
<evidence type="ECO:0000313" key="3">
    <source>
        <dbReference type="Proteomes" id="UP000071641"/>
    </source>
</evidence>
<keyword evidence="3" id="KW-1185">Reference proteome</keyword>
<protein>
    <submittedName>
        <fullName evidence="2">Uncharacterized protein</fullName>
    </submittedName>
</protein>
<gene>
    <name evidence="2" type="ORF">GCE9029_03383</name>
</gene>
<keyword evidence="1" id="KW-0732">Signal</keyword>
<dbReference type="RefSeq" id="WP_062664945.1">
    <property type="nucleotide sequence ID" value="NZ_FIZX01000002.1"/>
</dbReference>
<evidence type="ECO:0000256" key="1">
    <source>
        <dbReference type="SAM" id="SignalP"/>
    </source>
</evidence>
<organism evidence="2 3">
    <name type="scientific">Grimontia celer</name>
    <dbReference type="NCBI Taxonomy" id="1796497"/>
    <lineage>
        <taxon>Bacteria</taxon>
        <taxon>Pseudomonadati</taxon>
        <taxon>Pseudomonadota</taxon>
        <taxon>Gammaproteobacteria</taxon>
        <taxon>Vibrionales</taxon>
        <taxon>Vibrionaceae</taxon>
        <taxon>Grimontia</taxon>
    </lineage>
</organism>
<name>A0A128F864_9GAMM</name>
<feature type="chain" id="PRO_5007282176" evidence="1">
    <location>
        <begin position="26"/>
        <end position="119"/>
    </location>
</feature>
<dbReference type="AlphaFoldDB" id="A0A128F864"/>
<dbReference type="EMBL" id="FIZX01000002">
    <property type="protein sequence ID" value="CZF82695.1"/>
    <property type="molecule type" value="Genomic_DNA"/>
</dbReference>
<sequence length="119" mass="13516">MKIKFQRTLASLLLPVSAVLNLASASENICTKPTKMSDVSAKCVVTDNSYWMPDKLVISLTSECAERVFVKACMKNGNDWGRWECNAIHLSNNQVWESQISAELVWYEWAWEKVEPKAC</sequence>
<dbReference type="OrthoDB" id="9904187at2"/>
<evidence type="ECO:0000313" key="2">
    <source>
        <dbReference type="EMBL" id="CZF82695.1"/>
    </source>
</evidence>